<feature type="domain" description="Calponin-homology (CH)" evidence="5">
    <location>
        <begin position="1067"/>
        <end position="1184"/>
    </location>
</feature>
<dbReference type="GO" id="GO:0005516">
    <property type="term" value="F:calmodulin binding"/>
    <property type="evidence" value="ECO:0007669"/>
    <property type="project" value="UniProtKB-KW"/>
</dbReference>
<dbReference type="EMBL" id="CAKOGP040000025">
    <property type="protein sequence ID" value="CAJ1927820.1"/>
    <property type="molecule type" value="Genomic_DNA"/>
</dbReference>
<dbReference type="PROSITE" id="PS50021">
    <property type="entry name" value="CH"/>
    <property type="match status" value="2"/>
</dbReference>
<feature type="compositionally biased region" description="Basic and acidic residues" evidence="4">
    <location>
        <begin position="596"/>
        <end position="607"/>
    </location>
</feature>
<comment type="caution">
    <text evidence="6">The sequence shown here is derived from an EMBL/GenBank/DDBJ whole genome shotgun (WGS) entry which is preliminary data.</text>
</comment>
<sequence length="1323" mass="148690">MEIYRDADINDRTPGGHGTLRSRKPLTPHNRQTPMQAFRQSLKTTSSKEAYEQGATSTNPTKSATKSVAFAKSKENQNSLSVPTSVQSFRQSLRGNGGGSRLLAGRRLGSPSGGVLRSRYATNGSTGKIISTALGPPQRVVPKTPKSLLRSEMEEDDSMEEESFLVSPPPDALWNRLETNSTRLVVVSPHVATQIHETLSARKFKEGRDQKMDDKSPFFSPPLQPRKLAISTVKKLSNRKPSSPVSSADSASDTKSPWFSLQDAETVASTNDVCDTPVVRTNLFKTSPQLKTPNDMKALLLRSTDVRHLTKEDSSINQNATEKVEIEQLSDIYTPRENSTERETGLMDYSHMFSSSKKAATGPPTHLLHRLKHRSIRSSNDSSVDGTKSVDRQKRPVPKAKSVTKESSTRETQPPTESVSTVVTQYHDGSAEVEEKEINADAKTNGSGLMDFTHLFSVSKTKRSPPPHLVERLRHSSKKSPKNMTKTGDGAESRSIKKSNPTGSASKNFLKSQSDCLASRTLGHSFTLSASTGGQRKSTGGRDHQIIGEKAQNGRVLVETTNTRVSRNAQRNRPRQNHSMPSHVDQSRIPRSSTLDCRKKATEEIGRPRMKRTSSRVAKTDTIDRMSGKYAAMATPKHGATFDNVNPLVSSKSCSESHVNDWAEKQSNTFVKWINYTISSGEADEEKELDESGRSPSCAGLRMLLVHRRQSQLRMKASGVFYGDQMEKLKATIHDEIGKGRLSIRSDRDLYYDLTLRRQVTTLLQSYSAPWLRLGLEVMYGESIEVGNAPKESMKAQPSQIRPSLGKFIVNRILSDTAVLKKYTKGKCKIPSGRFEKQFRAEMRSLVLYRIMLLIFFLDQAKKCNILDKVPRLFVRGSQVKSSREVLLALCRICLSSEGDFIKHLSRIGLKVTYKQDPVDELDLGVRNLATDLRDGTCLTRLTEIATAQPAKSLMCKLRLPPISRLQKLHNLNLALVSLRKRGVIVPKDVDAHHIVDGHREMVLKVMWSIIAHSCMGKLLKDDLVEREIENVLRTNLARRKIQGQLLFRQNEKAGQNVCLVGTDPKEVLASLLLRWSQAVCSTFGLKLLNFTTSFADGRALCYLIHYYHPSVIRLDEIMPTSLDNENLSSESAMRNERMNSILASQRASDLGGIPKMLPYCDSMNPPDEESMLLCLTYLCSRLMESSTEIFASILIQQCYRKYNQKMLLERKREAALTIFWVWKRYKDKYFDSQRRRYSQSVAMVESFALANWESLLRLKKARERKEGMLSAVRIIQRVFRGTQGRKLHSQLLRKQSAAIMIQPLLCNPYGEDLRAFIYMRVK</sequence>
<evidence type="ECO:0000313" key="6">
    <source>
        <dbReference type="EMBL" id="CAJ1927820.1"/>
    </source>
</evidence>
<reference evidence="6" key="1">
    <citation type="submission" date="2023-08" db="EMBL/GenBank/DDBJ databases">
        <authorList>
            <person name="Audoor S."/>
            <person name="Bilcke G."/>
        </authorList>
    </citation>
    <scope>NUCLEOTIDE SEQUENCE</scope>
</reference>
<dbReference type="SUPFAM" id="SSF47576">
    <property type="entry name" value="Calponin-homology domain, CH-domain"/>
    <property type="match status" value="1"/>
</dbReference>
<feature type="region of interest" description="Disordered" evidence="4">
    <location>
        <begin position="1"/>
        <end position="120"/>
    </location>
</feature>
<accession>A0AAD2FD05</accession>
<proteinExistence type="predicted"/>
<dbReference type="CDD" id="cd21224">
    <property type="entry name" value="CH_ASPM_rpt2"/>
    <property type="match status" value="1"/>
</dbReference>
<dbReference type="GO" id="GO:0007051">
    <property type="term" value="P:spindle organization"/>
    <property type="evidence" value="ECO:0007669"/>
    <property type="project" value="TreeGrafter"/>
</dbReference>
<dbReference type="CDD" id="cd21223">
    <property type="entry name" value="CH_ASPM_rpt1"/>
    <property type="match status" value="1"/>
</dbReference>
<dbReference type="InterPro" id="IPR001715">
    <property type="entry name" value="CH_dom"/>
</dbReference>
<feature type="region of interest" description="Disordered" evidence="4">
    <location>
        <begin position="234"/>
        <end position="256"/>
    </location>
</feature>
<dbReference type="PANTHER" id="PTHR22706">
    <property type="entry name" value="ASSEMBLY FACTOR FOR SPINDLE MICROTUBULES"/>
    <property type="match status" value="1"/>
</dbReference>
<dbReference type="InterPro" id="IPR036872">
    <property type="entry name" value="CH_dom_sf"/>
</dbReference>
<dbReference type="SMART" id="SM00033">
    <property type="entry name" value="CH"/>
    <property type="match status" value="2"/>
</dbReference>
<keyword evidence="2" id="KW-0963">Cytoplasm</keyword>
<protein>
    <recommendedName>
        <fullName evidence="5">Calponin-homology (CH) domain-containing protein</fullName>
    </recommendedName>
</protein>
<dbReference type="Proteomes" id="UP001295423">
    <property type="component" value="Unassembled WGS sequence"/>
</dbReference>
<dbReference type="PANTHER" id="PTHR22706:SF1">
    <property type="entry name" value="ASSEMBLY FACTOR FOR SPINDLE MICROTUBULES"/>
    <property type="match status" value="1"/>
</dbReference>
<feature type="compositionally biased region" description="Polar residues" evidence="4">
    <location>
        <begin position="559"/>
        <end position="569"/>
    </location>
</feature>
<dbReference type="Gene3D" id="1.10.418.10">
    <property type="entry name" value="Calponin-like domain"/>
    <property type="match status" value="2"/>
</dbReference>
<evidence type="ECO:0000256" key="2">
    <source>
        <dbReference type="ARBA" id="ARBA00022490"/>
    </source>
</evidence>
<feature type="compositionally biased region" description="Polar residues" evidence="4">
    <location>
        <begin position="76"/>
        <end position="91"/>
    </location>
</feature>
<evidence type="ECO:0000313" key="7">
    <source>
        <dbReference type="Proteomes" id="UP001295423"/>
    </source>
</evidence>
<feature type="compositionally biased region" description="Basic and acidic residues" evidence="4">
    <location>
        <begin position="1"/>
        <end position="11"/>
    </location>
</feature>
<feature type="region of interest" description="Disordered" evidence="4">
    <location>
        <begin position="458"/>
        <end position="509"/>
    </location>
</feature>
<name>A0AAD2FD05_9STRA</name>
<keyword evidence="3" id="KW-0112">Calmodulin-binding</keyword>
<gene>
    <name evidence="6" type="ORF">CYCCA115_LOCUS1356</name>
</gene>
<feature type="compositionally biased region" description="Polar residues" evidence="4">
    <location>
        <begin position="527"/>
        <end position="538"/>
    </location>
</feature>
<keyword evidence="7" id="KW-1185">Reference proteome</keyword>
<feature type="compositionally biased region" description="Low complexity" evidence="4">
    <location>
        <begin position="241"/>
        <end position="253"/>
    </location>
</feature>
<dbReference type="GO" id="GO:0051295">
    <property type="term" value="P:establishment of meiotic spindle localization"/>
    <property type="evidence" value="ECO:0007669"/>
    <property type="project" value="TreeGrafter"/>
</dbReference>
<evidence type="ECO:0000259" key="5">
    <source>
        <dbReference type="PROSITE" id="PS50021"/>
    </source>
</evidence>
<feature type="compositionally biased region" description="Low complexity" evidence="4">
    <location>
        <begin position="101"/>
        <end position="114"/>
    </location>
</feature>
<organism evidence="6 7">
    <name type="scientific">Cylindrotheca closterium</name>
    <dbReference type="NCBI Taxonomy" id="2856"/>
    <lineage>
        <taxon>Eukaryota</taxon>
        <taxon>Sar</taxon>
        <taxon>Stramenopiles</taxon>
        <taxon>Ochrophyta</taxon>
        <taxon>Bacillariophyta</taxon>
        <taxon>Bacillariophyceae</taxon>
        <taxon>Bacillariophycidae</taxon>
        <taxon>Bacillariales</taxon>
        <taxon>Bacillariaceae</taxon>
        <taxon>Cylindrotheca</taxon>
    </lineage>
</organism>
<feature type="compositionally biased region" description="Polar residues" evidence="4">
    <location>
        <begin position="29"/>
        <end position="66"/>
    </location>
</feature>
<feature type="compositionally biased region" description="Polar residues" evidence="4">
    <location>
        <begin position="410"/>
        <end position="421"/>
    </location>
</feature>
<dbReference type="GO" id="GO:0005737">
    <property type="term" value="C:cytoplasm"/>
    <property type="evidence" value="ECO:0007669"/>
    <property type="project" value="UniProtKB-SubCell"/>
</dbReference>
<feature type="region of interest" description="Disordered" evidence="4">
    <location>
        <begin position="371"/>
        <end position="421"/>
    </location>
</feature>
<feature type="region of interest" description="Disordered" evidence="4">
    <location>
        <begin position="527"/>
        <end position="617"/>
    </location>
</feature>
<evidence type="ECO:0000256" key="3">
    <source>
        <dbReference type="ARBA" id="ARBA00022860"/>
    </source>
</evidence>
<dbReference type="Pfam" id="PF00307">
    <property type="entry name" value="CH"/>
    <property type="match status" value="2"/>
</dbReference>
<feature type="domain" description="Calponin-homology (CH)" evidence="5">
    <location>
        <begin position="895"/>
        <end position="1015"/>
    </location>
</feature>
<dbReference type="GO" id="GO:0000278">
    <property type="term" value="P:mitotic cell cycle"/>
    <property type="evidence" value="ECO:0007669"/>
    <property type="project" value="TreeGrafter"/>
</dbReference>
<dbReference type="InterPro" id="IPR051185">
    <property type="entry name" value="ASPM"/>
</dbReference>
<feature type="compositionally biased region" description="Polar residues" evidence="4">
    <location>
        <begin position="377"/>
        <end position="386"/>
    </location>
</feature>
<evidence type="ECO:0000256" key="1">
    <source>
        <dbReference type="ARBA" id="ARBA00004496"/>
    </source>
</evidence>
<evidence type="ECO:0000256" key="4">
    <source>
        <dbReference type="SAM" id="MobiDB-lite"/>
    </source>
</evidence>
<comment type="subcellular location">
    <subcellularLocation>
        <location evidence="1">Cytoplasm</location>
    </subcellularLocation>
</comment>
<dbReference type="GO" id="GO:0000922">
    <property type="term" value="C:spindle pole"/>
    <property type="evidence" value="ECO:0007669"/>
    <property type="project" value="TreeGrafter"/>
</dbReference>
<feature type="compositionally biased region" description="Polar residues" evidence="4">
    <location>
        <begin position="498"/>
        <end position="509"/>
    </location>
</feature>
<dbReference type="PROSITE" id="PS50096">
    <property type="entry name" value="IQ"/>
    <property type="match status" value="1"/>
</dbReference>